<feature type="non-terminal residue" evidence="1">
    <location>
        <position position="165"/>
    </location>
</feature>
<gene>
    <name evidence="1" type="ORF">AVDCRST_MAG93-7296</name>
</gene>
<dbReference type="AlphaFoldDB" id="A0A6J4MC69"/>
<sequence>MDLILALVLVLIVAAGAFLLFRRRKSDQIRSKFGPEYERALEETGKPAKAEAALREREQRVSKFNIHPLDAADRDRFVDTWTRIQSDFVDDPKGAVSRADALLGDVMSARGYPVTDFEQRSSDLSVDHPVVVQNYRSAHDIALRHARGEAGTEDLRQAMIHFREL</sequence>
<evidence type="ECO:0000313" key="1">
    <source>
        <dbReference type="EMBL" id="CAA9354758.1"/>
    </source>
</evidence>
<dbReference type="EMBL" id="CADCTR010002463">
    <property type="protein sequence ID" value="CAA9354758.1"/>
    <property type="molecule type" value="Genomic_DNA"/>
</dbReference>
<organism evidence="1">
    <name type="scientific">uncultured Chloroflexia bacterium</name>
    <dbReference type="NCBI Taxonomy" id="1672391"/>
    <lineage>
        <taxon>Bacteria</taxon>
        <taxon>Bacillati</taxon>
        <taxon>Chloroflexota</taxon>
        <taxon>Chloroflexia</taxon>
        <taxon>environmental samples</taxon>
    </lineage>
</organism>
<protein>
    <submittedName>
        <fullName evidence="1">Putative secreted protein</fullName>
    </submittedName>
</protein>
<name>A0A6J4MC69_9CHLR</name>
<reference evidence="1" key="1">
    <citation type="submission" date="2020-02" db="EMBL/GenBank/DDBJ databases">
        <authorList>
            <person name="Meier V. D."/>
        </authorList>
    </citation>
    <scope>NUCLEOTIDE SEQUENCE</scope>
    <source>
        <strain evidence="1">AVDCRST_MAG93</strain>
    </source>
</reference>
<accession>A0A6J4MC69</accession>
<proteinExistence type="predicted"/>